<proteinExistence type="predicted"/>
<gene>
    <name evidence="2" type="ORF">IMAU50013_00932</name>
</gene>
<accession>A0A9Q5BZV5</accession>
<evidence type="ECO:0000256" key="1">
    <source>
        <dbReference type="SAM" id="Phobius"/>
    </source>
</evidence>
<organism evidence="2 3">
    <name type="scientific">Lactobacillus helveticus</name>
    <name type="common">Lactobacillus suntoryeus</name>
    <dbReference type="NCBI Taxonomy" id="1587"/>
    <lineage>
        <taxon>Bacteria</taxon>
        <taxon>Bacillati</taxon>
        <taxon>Bacillota</taxon>
        <taxon>Bacilli</taxon>
        <taxon>Lactobacillales</taxon>
        <taxon>Lactobacillaceae</taxon>
        <taxon>Lactobacillus</taxon>
    </lineage>
</organism>
<reference evidence="2" key="1">
    <citation type="submission" date="2019-09" db="EMBL/GenBank/DDBJ databases">
        <title>Comparative genomic analysis of Lactobacillus helveticus.</title>
        <authorList>
            <person name="Zhang H."/>
            <person name="Chen Y."/>
            <person name="Zhong Z."/>
        </authorList>
    </citation>
    <scope>NUCLEOTIDE SEQUENCE</scope>
    <source>
        <strain evidence="2">IMAU50013</strain>
    </source>
</reference>
<dbReference type="Proteomes" id="UP000601587">
    <property type="component" value="Unassembled WGS sequence"/>
</dbReference>
<keyword evidence="1" id="KW-0472">Membrane</keyword>
<keyword evidence="1" id="KW-0812">Transmembrane</keyword>
<dbReference type="PANTHER" id="PTHR47547:SF1">
    <property type="entry name" value="ASPARTATE-PROTON SYMPORTER"/>
    <property type="match status" value="1"/>
</dbReference>
<protein>
    <submittedName>
        <fullName evidence="2">Aspartate-proton symporter</fullName>
    </submittedName>
</protein>
<dbReference type="AlphaFoldDB" id="A0A9Q5BZV5"/>
<feature type="transmembrane region" description="Helical" evidence="1">
    <location>
        <begin position="24"/>
        <end position="44"/>
    </location>
</feature>
<comment type="caution">
    <text evidence="2">The sequence shown here is derived from an EMBL/GenBank/DDBJ whole genome shotgun (WGS) entry which is preliminary data.</text>
</comment>
<dbReference type="InterPro" id="IPR052962">
    <property type="entry name" value="AA_Transporter_AGT"/>
</dbReference>
<dbReference type="EMBL" id="WCGB01000014">
    <property type="protein sequence ID" value="NRN91396.1"/>
    <property type="molecule type" value="Genomic_DNA"/>
</dbReference>
<evidence type="ECO:0000313" key="3">
    <source>
        <dbReference type="Proteomes" id="UP000601587"/>
    </source>
</evidence>
<dbReference type="PANTHER" id="PTHR47547">
    <property type="match status" value="1"/>
</dbReference>
<name>A0A9Q5BZV5_LACHE</name>
<sequence>MIGYLIFMSVMSYVGSEGFGGQNWIKYPVDFVVIAVASLGFYYWGIKTGLRKIDLYIEKDDKK</sequence>
<evidence type="ECO:0000313" key="2">
    <source>
        <dbReference type="EMBL" id="NRN91396.1"/>
    </source>
</evidence>
<keyword evidence="1" id="KW-1133">Transmembrane helix</keyword>